<proteinExistence type="predicted"/>
<keyword evidence="2" id="KW-1185">Reference proteome</keyword>
<dbReference type="InParanoid" id="L9L265"/>
<protein>
    <submittedName>
        <fullName evidence="1">Uncharacterized protein</fullName>
    </submittedName>
</protein>
<reference evidence="2" key="1">
    <citation type="submission" date="2012-07" db="EMBL/GenBank/DDBJ databases">
        <title>Genome of the Chinese tree shrew, a rising model animal genetically related to primates.</title>
        <authorList>
            <person name="Zhang G."/>
            <person name="Fan Y."/>
            <person name="Yao Y."/>
            <person name="Huang Z."/>
        </authorList>
    </citation>
    <scope>NUCLEOTIDE SEQUENCE [LARGE SCALE GENOMIC DNA]</scope>
</reference>
<accession>L9L265</accession>
<evidence type="ECO:0000313" key="1">
    <source>
        <dbReference type="EMBL" id="ELW68854.1"/>
    </source>
</evidence>
<sequence>MLAESTVPSRKREGTAAHYNWNVGCLEKDRQMQEEAQGSSKGPLAIKALSQLAVADYVEHGSHVSVVSNNTFDKVPPNTYDSMSSLLISAA</sequence>
<dbReference type="AlphaFoldDB" id="L9L265"/>
<gene>
    <name evidence="1" type="ORF">TREES_T100005172</name>
</gene>
<dbReference type="Proteomes" id="UP000011518">
    <property type="component" value="Unassembled WGS sequence"/>
</dbReference>
<name>L9L265_TUPCH</name>
<dbReference type="EMBL" id="KB320557">
    <property type="protein sequence ID" value="ELW68854.1"/>
    <property type="molecule type" value="Genomic_DNA"/>
</dbReference>
<reference evidence="2" key="2">
    <citation type="journal article" date="2013" name="Nat. Commun.">
        <title>Genome of the Chinese tree shrew.</title>
        <authorList>
            <person name="Fan Y."/>
            <person name="Huang Z.Y."/>
            <person name="Cao C.C."/>
            <person name="Chen C.S."/>
            <person name="Chen Y.X."/>
            <person name="Fan D.D."/>
            <person name="He J."/>
            <person name="Hou H.L."/>
            <person name="Hu L."/>
            <person name="Hu X.T."/>
            <person name="Jiang X.T."/>
            <person name="Lai R."/>
            <person name="Lang Y.S."/>
            <person name="Liang B."/>
            <person name="Liao S.G."/>
            <person name="Mu D."/>
            <person name="Ma Y.Y."/>
            <person name="Niu Y.Y."/>
            <person name="Sun X.Q."/>
            <person name="Xia J.Q."/>
            <person name="Xiao J."/>
            <person name="Xiong Z.Q."/>
            <person name="Xu L."/>
            <person name="Yang L."/>
            <person name="Zhang Y."/>
            <person name="Zhao W."/>
            <person name="Zhao X.D."/>
            <person name="Zheng Y.T."/>
            <person name="Zhou J.M."/>
            <person name="Zhu Y.B."/>
            <person name="Zhang G.J."/>
            <person name="Wang J."/>
            <person name="Yao Y.G."/>
        </authorList>
    </citation>
    <scope>NUCLEOTIDE SEQUENCE [LARGE SCALE GENOMIC DNA]</scope>
</reference>
<evidence type="ECO:0000313" key="2">
    <source>
        <dbReference type="Proteomes" id="UP000011518"/>
    </source>
</evidence>
<organism evidence="1 2">
    <name type="scientific">Tupaia chinensis</name>
    <name type="common">Chinese tree shrew</name>
    <name type="synonym">Tupaia belangeri chinensis</name>
    <dbReference type="NCBI Taxonomy" id="246437"/>
    <lineage>
        <taxon>Eukaryota</taxon>
        <taxon>Metazoa</taxon>
        <taxon>Chordata</taxon>
        <taxon>Craniata</taxon>
        <taxon>Vertebrata</taxon>
        <taxon>Euteleostomi</taxon>
        <taxon>Mammalia</taxon>
        <taxon>Eutheria</taxon>
        <taxon>Euarchontoglires</taxon>
        <taxon>Scandentia</taxon>
        <taxon>Tupaiidae</taxon>
        <taxon>Tupaia</taxon>
    </lineage>
</organism>